<name>A0A0E0AT35_9ORYZ</name>
<evidence type="ECO:0000313" key="3">
    <source>
        <dbReference type="Proteomes" id="UP000026961"/>
    </source>
</evidence>
<organism evidence="2">
    <name type="scientific">Oryza glumipatula</name>
    <dbReference type="NCBI Taxonomy" id="40148"/>
    <lineage>
        <taxon>Eukaryota</taxon>
        <taxon>Viridiplantae</taxon>
        <taxon>Streptophyta</taxon>
        <taxon>Embryophyta</taxon>
        <taxon>Tracheophyta</taxon>
        <taxon>Spermatophyta</taxon>
        <taxon>Magnoliopsida</taxon>
        <taxon>Liliopsida</taxon>
        <taxon>Poales</taxon>
        <taxon>Poaceae</taxon>
        <taxon>BOP clade</taxon>
        <taxon>Oryzoideae</taxon>
        <taxon>Oryzeae</taxon>
        <taxon>Oryzinae</taxon>
        <taxon>Oryza</taxon>
    </lineage>
</organism>
<dbReference type="AlphaFoldDB" id="A0A0E0AT35"/>
<feature type="compositionally biased region" description="Low complexity" evidence="1">
    <location>
        <begin position="1"/>
        <end position="12"/>
    </location>
</feature>
<evidence type="ECO:0000313" key="2">
    <source>
        <dbReference type="EnsemblPlants" id="OGLUM08G09090.1"/>
    </source>
</evidence>
<feature type="compositionally biased region" description="Basic residues" evidence="1">
    <location>
        <begin position="14"/>
        <end position="34"/>
    </location>
</feature>
<reference evidence="2" key="1">
    <citation type="submission" date="2015-04" db="UniProtKB">
        <authorList>
            <consortium name="EnsemblPlants"/>
        </authorList>
    </citation>
    <scope>IDENTIFICATION</scope>
</reference>
<dbReference type="HOGENOM" id="CLU_1549981_0_0_1"/>
<feature type="compositionally biased region" description="Low complexity" evidence="1">
    <location>
        <begin position="115"/>
        <end position="126"/>
    </location>
</feature>
<reference evidence="2" key="2">
    <citation type="submission" date="2018-05" db="EMBL/GenBank/DDBJ databases">
        <title>OgluRS3 (Oryza glumaepatula Reference Sequence Version 3).</title>
        <authorList>
            <person name="Zhang J."/>
            <person name="Kudrna D."/>
            <person name="Lee S."/>
            <person name="Talag J."/>
            <person name="Welchert J."/>
            <person name="Wing R.A."/>
        </authorList>
    </citation>
    <scope>NUCLEOTIDE SEQUENCE [LARGE SCALE GENOMIC DNA]</scope>
</reference>
<sequence>MTMTIMMTSSSPHPHPRRRRPQQRRRQTTVRGRRVASGGRCKGSTWDSACTRWTLTATRPTQMISSSPLPPWTICRRGPTGVFRPGRPIRVRALPVALPVKDDGQQRAVRRAGQQHRGQGLPVQRQRWPRRRVRHQDGGAGLHAPPPGGAGAVGRRRRRREQAVRVHAVRPVS</sequence>
<feature type="region of interest" description="Disordered" evidence="1">
    <location>
        <begin position="111"/>
        <end position="173"/>
    </location>
</feature>
<proteinExistence type="predicted"/>
<accession>A0A0E0AT35</accession>
<dbReference type="EnsemblPlants" id="OGLUM08G09090.1">
    <property type="protein sequence ID" value="OGLUM08G09090.1"/>
    <property type="gene ID" value="OGLUM08G09090"/>
</dbReference>
<evidence type="ECO:0000256" key="1">
    <source>
        <dbReference type="SAM" id="MobiDB-lite"/>
    </source>
</evidence>
<protein>
    <submittedName>
        <fullName evidence="2">Uncharacterized protein</fullName>
    </submittedName>
</protein>
<keyword evidence="3" id="KW-1185">Reference proteome</keyword>
<feature type="region of interest" description="Disordered" evidence="1">
    <location>
        <begin position="1"/>
        <end position="43"/>
    </location>
</feature>
<dbReference type="Proteomes" id="UP000026961">
    <property type="component" value="Chromosome 8"/>
</dbReference>
<dbReference type="Gramene" id="OGLUM08G09090.1">
    <property type="protein sequence ID" value="OGLUM08G09090.1"/>
    <property type="gene ID" value="OGLUM08G09090"/>
</dbReference>